<dbReference type="InterPro" id="IPR029052">
    <property type="entry name" value="Metallo-depent_PP-like"/>
</dbReference>
<dbReference type="InterPro" id="IPR050126">
    <property type="entry name" value="Ap4A_hydrolase"/>
</dbReference>
<dbReference type="Pfam" id="PF00149">
    <property type="entry name" value="Metallophos"/>
    <property type="match status" value="1"/>
</dbReference>
<evidence type="ECO:0000313" key="3">
    <source>
        <dbReference type="Proteomes" id="UP000435802"/>
    </source>
</evidence>
<name>A0A6N8SG87_9HYPH</name>
<dbReference type="GO" id="GO:0110154">
    <property type="term" value="P:RNA decapping"/>
    <property type="evidence" value="ECO:0007669"/>
    <property type="project" value="TreeGrafter"/>
</dbReference>
<dbReference type="SUPFAM" id="SSF56300">
    <property type="entry name" value="Metallo-dependent phosphatases"/>
    <property type="match status" value="1"/>
</dbReference>
<gene>
    <name evidence="2" type="ORF">GR138_20535</name>
</gene>
<dbReference type="GO" id="GO:0005737">
    <property type="term" value="C:cytoplasm"/>
    <property type="evidence" value="ECO:0007669"/>
    <property type="project" value="TreeGrafter"/>
</dbReference>
<evidence type="ECO:0000313" key="2">
    <source>
        <dbReference type="EMBL" id="MXN47593.1"/>
    </source>
</evidence>
<dbReference type="PANTHER" id="PTHR42850:SF4">
    <property type="entry name" value="ZINC-DEPENDENT ENDOPOLYPHOSPHATASE"/>
    <property type="match status" value="1"/>
</dbReference>
<feature type="domain" description="Calcineurin-like phosphoesterase" evidence="1">
    <location>
        <begin position="33"/>
        <end position="223"/>
    </location>
</feature>
<dbReference type="CDD" id="cd00144">
    <property type="entry name" value="MPP_PPP_family"/>
    <property type="match status" value="1"/>
</dbReference>
<dbReference type="GO" id="GO:0008803">
    <property type="term" value="F:bis(5'-nucleosyl)-tetraphosphatase (symmetrical) activity"/>
    <property type="evidence" value="ECO:0007669"/>
    <property type="project" value="TreeGrafter"/>
</dbReference>
<dbReference type="GO" id="GO:0016791">
    <property type="term" value="F:phosphatase activity"/>
    <property type="evidence" value="ECO:0007669"/>
    <property type="project" value="TreeGrafter"/>
</dbReference>
<keyword evidence="3" id="KW-1185">Reference proteome</keyword>
<comment type="caution">
    <text evidence="2">The sequence shown here is derived from an EMBL/GenBank/DDBJ whole genome shotgun (WGS) entry which is preliminary data.</text>
</comment>
<sequence>MKSLLPRMFRTAETSAHDAPPRRRIEIDRRRSTIYAIGDIHGCFDALLALEARILADARQSSVRDPLLIYLGDYIDRGPDSKAVLSHVARQDHGDGIARIALCGNHDDTFLRFIRDPANNAAWMNVGGDATLRSYGLGHVAHLRRPEDLASIGPMLRAAIPDEHITLLENLPVMATIGTCVFVHAGIRPGVALEDQTDRDLLWIREPFLSEGPRLPVNVIHGHTAGMEAVFGPRRICIDTGCYKSGRLTALKATPAGARLL</sequence>
<dbReference type="AlphaFoldDB" id="A0A6N8SG87"/>
<dbReference type="InterPro" id="IPR004843">
    <property type="entry name" value="Calcineurin-like_PHP"/>
</dbReference>
<dbReference type="RefSeq" id="WP_160861120.1">
    <property type="nucleotide sequence ID" value="NZ_WUMK01000008.1"/>
</dbReference>
<dbReference type="OrthoDB" id="9807890at2"/>
<proteinExistence type="predicted"/>
<evidence type="ECO:0000259" key="1">
    <source>
        <dbReference type="Pfam" id="PF00149"/>
    </source>
</evidence>
<dbReference type="Gene3D" id="3.60.21.10">
    <property type="match status" value="1"/>
</dbReference>
<organism evidence="2 3">
    <name type="scientific">Shinella kummerowiae</name>
    <dbReference type="NCBI Taxonomy" id="417745"/>
    <lineage>
        <taxon>Bacteria</taxon>
        <taxon>Pseudomonadati</taxon>
        <taxon>Pseudomonadota</taxon>
        <taxon>Alphaproteobacteria</taxon>
        <taxon>Hyphomicrobiales</taxon>
        <taxon>Rhizobiaceae</taxon>
        <taxon>Shinella</taxon>
    </lineage>
</organism>
<dbReference type="Proteomes" id="UP000435802">
    <property type="component" value="Unassembled WGS sequence"/>
</dbReference>
<reference evidence="2 3" key="1">
    <citation type="submission" date="2019-12" db="EMBL/GenBank/DDBJ databases">
        <title>Shinella kummerowiae sp. nov., a symbiotic bacterium isolated from root nodules of the herbal legume Kummerowia stipulacea.</title>
        <authorList>
            <person name="Gao J."/>
        </authorList>
    </citation>
    <scope>NUCLEOTIDE SEQUENCE [LARGE SCALE GENOMIC DNA]</scope>
    <source>
        <strain evidence="2 3">CCBAU 25048</strain>
    </source>
</reference>
<dbReference type="EMBL" id="WUMK01000008">
    <property type="protein sequence ID" value="MXN47593.1"/>
    <property type="molecule type" value="Genomic_DNA"/>
</dbReference>
<dbReference type="PANTHER" id="PTHR42850">
    <property type="entry name" value="METALLOPHOSPHOESTERASE"/>
    <property type="match status" value="1"/>
</dbReference>
<accession>A0A6N8SG87</accession>
<protein>
    <submittedName>
        <fullName evidence="2">Serine/threonine protein phosphatase</fullName>
    </submittedName>
</protein>